<dbReference type="EMBL" id="CM012453">
    <property type="protein sequence ID" value="RVE61628.1"/>
    <property type="molecule type" value="Genomic_DNA"/>
</dbReference>
<gene>
    <name evidence="2" type="ORF">OJAV_G00172680</name>
</gene>
<feature type="region of interest" description="Disordered" evidence="1">
    <location>
        <begin position="1"/>
        <end position="23"/>
    </location>
</feature>
<evidence type="ECO:0000313" key="3">
    <source>
        <dbReference type="Proteomes" id="UP000283210"/>
    </source>
</evidence>
<reference evidence="2 3" key="2">
    <citation type="submission" date="2019-01" db="EMBL/GenBank/DDBJ databases">
        <title>A chromosome length genome reference of the Java medaka (oryzias javanicus).</title>
        <authorList>
            <person name="Herpin A."/>
            <person name="Takehana Y."/>
            <person name="Naruse K."/>
            <person name="Ansai S."/>
            <person name="Kawaguchi M."/>
        </authorList>
    </citation>
    <scope>NUCLEOTIDE SEQUENCE [LARGE SCALE GENOMIC DNA]</scope>
    <source>
        <strain evidence="2">RS831</strain>
        <tissue evidence="2">Whole body</tissue>
    </source>
</reference>
<sequence>MLLHPRIHLPFSPSPREEPGTPSLTRLLLSTPSEGETDAGVASQPTSPCTLFKPAGRKACSGSGVPGSGAR</sequence>
<keyword evidence="3" id="KW-1185">Reference proteome</keyword>
<reference evidence="2 3" key="1">
    <citation type="submission" date="2018-11" db="EMBL/GenBank/DDBJ databases">
        <authorList>
            <person name="Lopez-Roques C."/>
            <person name="Donnadieu C."/>
            <person name="Bouchez O."/>
            <person name="Klopp C."/>
            <person name="Cabau C."/>
            <person name="Zahm M."/>
        </authorList>
    </citation>
    <scope>NUCLEOTIDE SEQUENCE [LARGE SCALE GENOMIC DNA]</scope>
    <source>
        <strain evidence="2">RS831</strain>
        <tissue evidence="2">Whole body</tissue>
    </source>
</reference>
<accession>A0A3S2PAI1</accession>
<evidence type="ECO:0000313" key="2">
    <source>
        <dbReference type="EMBL" id="RVE61628.1"/>
    </source>
</evidence>
<name>A0A3S2PAI1_ORYJA</name>
<evidence type="ECO:0000256" key="1">
    <source>
        <dbReference type="SAM" id="MobiDB-lite"/>
    </source>
</evidence>
<dbReference type="Proteomes" id="UP000283210">
    <property type="component" value="Chromosome 17"/>
</dbReference>
<protein>
    <submittedName>
        <fullName evidence="2">Uncharacterized protein</fullName>
    </submittedName>
</protein>
<dbReference type="AlphaFoldDB" id="A0A3S2PAI1"/>
<organism evidence="2 3">
    <name type="scientific">Oryzias javanicus</name>
    <name type="common">Javanese ricefish</name>
    <name type="synonym">Aplocheilus javanicus</name>
    <dbReference type="NCBI Taxonomy" id="123683"/>
    <lineage>
        <taxon>Eukaryota</taxon>
        <taxon>Metazoa</taxon>
        <taxon>Chordata</taxon>
        <taxon>Craniata</taxon>
        <taxon>Vertebrata</taxon>
        <taxon>Euteleostomi</taxon>
        <taxon>Actinopterygii</taxon>
        <taxon>Neopterygii</taxon>
        <taxon>Teleostei</taxon>
        <taxon>Neoteleostei</taxon>
        <taxon>Acanthomorphata</taxon>
        <taxon>Ovalentaria</taxon>
        <taxon>Atherinomorphae</taxon>
        <taxon>Beloniformes</taxon>
        <taxon>Adrianichthyidae</taxon>
        <taxon>Oryziinae</taxon>
        <taxon>Oryzias</taxon>
    </lineage>
</organism>
<proteinExistence type="predicted"/>